<evidence type="ECO:0000313" key="1">
    <source>
        <dbReference type="EMBL" id="KDQ49151.1"/>
    </source>
</evidence>
<dbReference type="EMBL" id="KL197800">
    <property type="protein sequence ID" value="KDQ49151.1"/>
    <property type="molecule type" value="Genomic_DNA"/>
</dbReference>
<sequence>LKLICLIITNNPSDRKHDEHVSWWPKQITWEAGYLDAGYWTPTAESWFQARMRSIRDGTAKPKNATQW</sequence>
<gene>
    <name evidence="1" type="ORF">JAAARDRAFT_115773</name>
</gene>
<accession>A0A067PF83</accession>
<dbReference type="InParanoid" id="A0A067PF83"/>
<proteinExistence type="predicted"/>
<keyword evidence="2" id="KW-1185">Reference proteome</keyword>
<name>A0A067PF83_9AGAM</name>
<organism evidence="1 2">
    <name type="scientific">Jaapia argillacea MUCL 33604</name>
    <dbReference type="NCBI Taxonomy" id="933084"/>
    <lineage>
        <taxon>Eukaryota</taxon>
        <taxon>Fungi</taxon>
        <taxon>Dikarya</taxon>
        <taxon>Basidiomycota</taxon>
        <taxon>Agaricomycotina</taxon>
        <taxon>Agaricomycetes</taxon>
        <taxon>Agaricomycetidae</taxon>
        <taxon>Jaapiales</taxon>
        <taxon>Jaapiaceae</taxon>
        <taxon>Jaapia</taxon>
    </lineage>
</organism>
<feature type="non-terminal residue" evidence="1">
    <location>
        <position position="68"/>
    </location>
</feature>
<dbReference type="Proteomes" id="UP000027265">
    <property type="component" value="Unassembled WGS sequence"/>
</dbReference>
<dbReference type="OrthoDB" id="3270336at2759"/>
<feature type="non-terminal residue" evidence="1">
    <location>
        <position position="1"/>
    </location>
</feature>
<protein>
    <submittedName>
        <fullName evidence="1">Uncharacterized protein</fullName>
    </submittedName>
</protein>
<dbReference type="HOGENOM" id="CLU_105533_1_1_1"/>
<evidence type="ECO:0000313" key="2">
    <source>
        <dbReference type="Proteomes" id="UP000027265"/>
    </source>
</evidence>
<reference evidence="2" key="1">
    <citation type="journal article" date="2014" name="Proc. Natl. Acad. Sci. U.S.A.">
        <title>Extensive sampling of basidiomycete genomes demonstrates inadequacy of the white-rot/brown-rot paradigm for wood decay fungi.</title>
        <authorList>
            <person name="Riley R."/>
            <person name="Salamov A.A."/>
            <person name="Brown D.W."/>
            <person name="Nagy L.G."/>
            <person name="Floudas D."/>
            <person name="Held B.W."/>
            <person name="Levasseur A."/>
            <person name="Lombard V."/>
            <person name="Morin E."/>
            <person name="Otillar R."/>
            <person name="Lindquist E.A."/>
            <person name="Sun H."/>
            <person name="LaButti K.M."/>
            <person name="Schmutz J."/>
            <person name="Jabbour D."/>
            <person name="Luo H."/>
            <person name="Baker S.E."/>
            <person name="Pisabarro A.G."/>
            <person name="Walton J.D."/>
            <person name="Blanchette R.A."/>
            <person name="Henrissat B."/>
            <person name="Martin F."/>
            <person name="Cullen D."/>
            <person name="Hibbett D.S."/>
            <person name="Grigoriev I.V."/>
        </authorList>
    </citation>
    <scope>NUCLEOTIDE SEQUENCE [LARGE SCALE GENOMIC DNA]</scope>
    <source>
        <strain evidence="2">MUCL 33604</strain>
    </source>
</reference>
<dbReference type="AlphaFoldDB" id="A0A067PF83"/>